<dbReference type="AlphaFoldDB" id="A0A1S1V438"/>
<keyword evidence="4" id="KW-1185">Reference proteome</keyword>
<evidence type="ECO:0000256" key="1">
    <source>
        <dbReference type="SAM" id="SignalP"/>
    </source>
</evidence>
<dbReference type="STRING" id="39480.EUAN_23590"/>
<dbReference type="OrthoDB" id="1698539at2"/>
<dbReference type="RefSeq" id="WP_071064691.1">
    <property type="nucleotide sequence ID" value="NZ_MKIE01000018.1"/>
</dbReference>
<evidence type="ECO:0000313" key="3">
    <source>
        <dbReference type="EMBL" id="OHW61278.1"/>
    </source>
</evidence>
<feature type="domain" description="Copper amine oxidase-like N-terminal" evidence="2">
    <location>
        <begin position="52"/>
        <end position="140"/>
    </location>
</feature>
<keyword evidence="1" id="KW-0732">Signal</keyword>
<dbReference type="InterPro" id="IPR036582">
    <property type="entry name" value="Mao_N_sf"/>
</dbReference>
<name>A0A1S1V438_9FIRM</name>
<sequence>MKKSIMSLVIVAMLLISFTGAGNAASGDSLDVYHISNNGTLEFYLNGEDFYGEYILKNGTTYMKLRDVGENLGVQLYWNQSKKEVSFYTNGSRVSMNIGSPVAYIGGQRISISSPFAVDGYTYLPLRNISEVLDIHVYYKDLRPQERAIREVIFRHNPSMRAEEKKGTYYYSNNEMRSTFFLSADSYDLDTNTMVMHAYSVVVDLKYGEGHTATWGWYDVDLDTGVIQDAISLKYLDNYLYPSI</sequence>
<dbReference type="Pfam" id="PF07833">
    <property type="entry name" value="Cu_amine_oxidN1"/>
    <property type="match status" value="1"/>
</dbReference>
<evidence type="ECO:0000259" key="2">
    <source>
        <dbReference type="Pfam" id="PF07833"/>
    </source>
</evidence>
<accession>A0A1S1V438</accession>
<dbReference type="EMBL" id="MKIE01000018">
    <property type="protein sequence ID" value="OHW61278.1"/>
    <property type="molecule type" value="Genomic_DNA"/>
</dbReference>
<evidence type="ECO:0000313" key="4">
    <source>
        <dbReference type="Proteomes" id="UP000180254"/>
    </source>
</evidence>
<feature type="chain" id="PRO_5010309570" description="Copper amine oxidase-like N-terminal domain-containing protein" evidence="1">
    <location>
        <begin position="25"/>
        <end position="244"/>
    </location>
</feature>
<reference evidence="3 4" key="1">
    <citation type="submission" date="2016-09" db="EMBL/GenBank/DDBJ databases">
        <title>Genome sequence of Eubacterium angustum.</title>
        <authorList>
            <person name="Poehlein A."/>
            <person name="Daniel R."/>
        </authorList>
    </citation>
    <scope>NUCLEOTIDE SEQUENCE [LARGE SCALE GENOMIC DNA]</scope>
    <source>
        <strain evidence="3 4">DSM 1989</strain>
    </source>
</reference>
<dbReference type="Gene3D" id="3.30.457.10">
    <property type="entry name" value="Copper amine oxidase-like, N-terminal domain"/>
    <property type="match status" value="1"/>
</dbReference>
<gene>
    <name evidence="3" type="ORF">EUAN_23590</name>
</gene>
<dbReference type="InterPro" id="IPR012854">
    <property type="entry name" value="Cu_amine_oxidase-like_N"/>
</dbReference>
<feature type="signal peptide" evidence="1">
    <location>
        <begin position="1"/>
        <end position="24"/>
    </location>
</feature>
<dbReference type="Proteomes" id="UP000180254">
    <property type="component" value="Unassembled WGS sequence"/>
</dbReference>
<organism evidence="3 4">
    <name type="scientific">Andreesenia angusta</name>
    <dbReference type="NCBI Taxonomy" id="39480"/>
    <lineage>
        <taxon>Bacteria</taxon>
        <taxon>Bacillati</taxon>
        <taxon>Bacillota</taxon>
        <taxon>Tissierellia</taxon>
        <taxon>Tissierellales</taxon>
        <taxon>Gottschalkiaceae</taxon>
        <taxon>Andreesenia</taxon>
    </lineage>
</organism>
<comment type="caution">
    <text evidence="3">The sequence shown here is derived from an EMBL/GenBank/DDBJ whole genome shotgun (WGS) entry which is preliminary data.</text>
</comment>
<protein>
    <recommendedName>
        <fullName evidence="2">Copper amine oxidase-like N-terminal domain-containing protein</fullName>
    </recommendedName>
</protein>
<dbReference type="SUPFAM" id="SSF55383">
    <property type="entry name" value="Copper amine oxidase, domain N"/>
    <property type="match status" value="1"/>
</dbReference>
<proteinExistence type="predicted"/>